<dbReference type="KEGG" id="halc:EY643_02525"/>
<gene>
    <name evidence="4" type="ORF">EY643_02525</name>
</gene>
<dbReference type="Pfam" id="PF08240">
    <property type="entry name" value="ADH_N"/>
    <property type="match status" value="1"/>
</dbReference>
<dbReference type="GO" id="GO:0000166">
    <property type="term" value="F:nucleotide binding"/>
    <property type="evidence" value="ECO:0007669"/>
    <property type="project" value="InterPro"/>
</dbReference>
<dbReference type="Pfam" id="PF22725">
    <property type="entry name" value="GFO_IDH_MocA_C3"/>
    <property type="match status" value="1"/>
</dbReference>
<dbReference type="CDD" id="cd08255">
    <property type="entry name" value="2-desacetyl-2-hydroxyethyl_bacteriochlorophyllide_like"/>
    <property type="match status" value="1"/>
</dbReference>
<evidence type="ECO:0000313" key="4">
    <source>
        <dbReference type="EMBL" id="QFU74618.1"/>
    </source>
</evidence>
<proteinExistence type="predicted"/>
<name>A0A5P9NHZ2_9GAMM</name>
<feature type="domain" description="Alcohol dehydrogenase-like N-terminal" evidence="2">
    <location>
        <begin position="90"/>
        <end position="142"/>
    </location>
</feature>
<dbReference type="SUPFAM" id="SSF50129">
    <property type="entry name" value="GroES-like"/>
    <property type="match status" value="1"/>
</dbReference>
<protein>
    <submittedName>
        <fullName evidence="4">Oxidoreductase</fullName>
    </submittedName>
</protein>
<organism evidence="4 5">
    <name type="scientific">Halioglobus maricola</name>
    <dbReference type="NCBI Taxonomy" id="2601894"/>
    <lineage>
        <taxon>Bacteria</taxon>
        <taxon>Pseudomonadati</taxon>
        <taxon>Pseudomonadota</taxon>
        <taxon>Gammaproteobacteria</taxon>
        <taxon>Cellvibrionales</taxon>
        <taxon>Halieaceae</taxon>
        <taxon>Halioglobus</taxon>
    </lineage>
</organism>
<dbReference type="InterPro" id="IPR036291">
    <property type="entry name" value="NAD(P)-bd_dom_sf"/>
</dbReference>
<dbReference type="EMBL" id="CP036422">
    <property type="protein sequence ID" value="QFU74618.1"/>
    <property type="molecule type" value="Genomic_DNA"/>
</dbReference>
<dbReference type="InterPro" id="IPR000683">
    <property type="entry name" value="Gfo/Idh/MocA-like_OxRdtase_N"/>
</dbReference>
<feature type="domain" description="GFO/IDH/MocA-like oxidoreductase" evidence="3">
    <location>
        <begin position="547"/>
        <end position="617"/>
    </location>
</feature>
<evidence type="ECO:0000259" key="3">
    <source>
        <dbReference type="Pfam" id="PF22725"/>
    </source>
</evidence>
<feature type="domain" description="Gfo/Idh/MocA-like oxidoreductase N-terminal" evidence="1">
    <location>
        <begin position="398"/>
        <end position="515"/>
    </location>
</feature>
<dbReference type="InterPro" id="IPR013154">
    <property type="entry name" value="ADH-like_N"/>
</dbReference>
<evidence type="ECO:0000313" key="5">
    <source>
        <dbReference type="Proteomes" id="UP000326287"/>
    </source>
</evidence>
<sequence length="715" mass="77189">MQQLTQKLGSGEMAIQELPFPQVGKGQVLVRNHYSIISGGTEGSTVSAARKSLIGKAKERPQQVKQVFDTLRAQGPVQTYRAVVKKLDAYSSLGYSSAGKVIAIGEGVTEFKIGDKVACAGAGYANHAEVVSVPVNLCVKLSESADLKHAAYNTLGSIAMQGVRQADLRVGETCVVIGLGLLGYISSLLLKASGVNVIGIDIALGSVELALQHKIVDEAYVRDTPCIETKIQQATSGIGADAVIIAAATDSLDPINVAGAVARKKGTVVVLGAVPTGFERDPYWYRKELELKMACSYGPGRYDFEYEEKGVDYPVAYVRWTEKRNMEAFQRLIEKGLVDLEYLTTHEFDFDDAPQAFDLVASKSEHFVGIALKYDVHKVISREPVVVNEGPTLGKVSISFIGVGSYAQSNLLPNIPASPDVARIGVLANTGATSKRVAERFKFSFCSDSEADLLSERTNTLFIATRHDSHAEFVIKGLKADKHIFVEKPLCLTEEELEQITTLYLAGGRSLMVGFNRRFSPLTSDLKEKVGSAPMAMIYRVNAGSVPKDTWIQDVELGGGRIIGEACHFIDLLTFICGSLPSTISAIAVPDAHGLNDTVTLSIQFKNGSTGVIAYFSNGSRDLTKEYIEVYSGGVTAIIQDFKELKVYGNGKPYKNKLVSQNKGQSEMVGAFVSSLLSSSECPISYQDIYAATKASFMSLRSLQNGSIPYDVLAL</sequence>
<dbReference type="Gene3D" id="3.30.360.10">
    <property type="entry name" value="Dihydrodipicolinate Reductase, domain 2"/>
    <property type="match status" value="1"/>
</dbReference>
<reference evidence="4 5" key="1">
    <citation type="submission" date="2019-02" db="EMBL/GenBank/DDBJ databases">
        <authorList>
            <person name="Li S.-H."/>
        </authorList>
    </citation>
    <scope>NUCLEOTIDE SEQUENCE [LARGE SCALE GENOMIC DNA]</scope>
    <source>
        <strain evidence="4 5">IMCC14385</strain>
    </source>
</reference>
<dbReference type="SUPFAM" id="SSF51735">
    <property type="entry name" value="NAD(P)-binding Rossmann-fold domains"/>
    <property type="match status" value="2"/>
</dbReference>
<dbReference type="Gene3D" id="3.40.50.720">
    <property type="entry name" value="NAD(P)-binding Rossmann-like Domain"/>
    <property type="match status" value="2"/>
</dbReference>
<evidence type="ECO:0000259" key="2">
    <source>
        <dbReference type="Pfam" id="PF08240"/>
    </source>
</evidence>
<dbReference type="InterPro" id="IPR051450">
    <property type="entry name" value="Gfo/Idh/MocA_Oxidoreductases"/>
</dbReference>
<dbReference type="PANTHER" id="PTHR43377">
    <property type="entry name" value="BILIVERDIN REDUCTASE A"/>
    <property type="match status" value="1"/>
</dbReference>
<dbReference type="Gene3D" id="3.90.180.10">
    <property type="entry name" value="Medium-chain alcohol dehydrogenases, catalytic domain"/>
    <property type="match status" value="2"/>
</dbReference>
<evidence type="ECO:0000259" key="1">
    <source>
        <dbReference type="Pfam" id="PF01408"/>
    </source>
</evidence>
<dbReference type="Proteomes" id="UP000326287">
    <property type="component" value="Chromosome"/>
</dbReference>
<dbReference type="InterPro" id="IPR011032">
    <property type="entry name" value="GroES-like_sf"/>
</dbReference>
<keyword evidence="5" id="KW-1185">Reference proteome</keyword>
<dbReference type="RefSeq" id="WP_152660730.1">
    <property type="nucleotide sequence ID" value="NZ_CP036422.1"/>
</dbReference>
<dbReference type="InterPro" id="IPR055170">
    <property type="entry name" value="GFO_IDH_MocA-like_dom"/>
</dbReference>
<dbReference type="OrthoDB" id="9781031at2"/>
<dbReference type="Pfam" id="PF01408">
    <property type="entry name" value="GFO_IDH_MocA"/>
    <property type="match status" value="1"/>
</dbReference>
<dbReference type="AlphaFoldDB" id="A0A5P9NHZ2"/>
<dbReference type="PANTHER" id="PTHR43377:SF1">
    <property type="entry name" value="BILIVERDIN REDUCTASE A"/>
    <property type="match status" value="1"/>
</dbReference>
<dbReference type="SUPFAM" id="SSF55347">
    <property type="entry name" value="Glyceraldehyde-3-phosphate dehydrogenase-like, C-terminal domain"/>
    <property type="match status" value="1"/>
</dbReference>
<accession>A0A5P9NHZ2</accession>